<dbReference type="SUPFAM" id="SSF50156">
    <property type="entry name" value="PDZ domain-like"/>
    <property type="match status" value="1"/>
</dbReference>
<feature type="signal peptide" evidence="1">
    <location>
        <begin position="1"/>
        <end position="23"/>
    </location>
</feature>
<dbReference type="Gene3D" id="2.30.42.10">
    <property type="match status" value="1"/>
</dbReference>
<evidence type="ECO:0000256" key="1">
    <source>
        <dbReference type="SAM" id="SignalP"/>
    </source>
</evidence>
<organism evidence="2 3">
    <name type="scientific">Erwinia rhapontici</name>
    <name type="common">Pectobacterium rhapontici</name>
    <dbReference type="NCBI Taxonomy" id="55212"/>
    <lineage>
        <taxon>Bacteria</taxon>
        <taxon>Pseudomonadati</taxon>
        <taxon>Pseudomonadota</taxon>
        <taxon>Gammaproteobacteria</taxon>
        <taxon>Enterobacterales</taxon>
        <taxon>Erwiniaceae</taxon>
        <taxon>Erwinia</taxon>
    </lineage>
</organism>
<evidence type="ECO:0000313" key="3">
    <source>
        <dbReference type="Proteomes" id="UP000677515"/>
    </source>
</evidence>
<gene>
    <name evidence="2" type="ORF">ERHA53_03170</name>
</gene>
<dbReference type="RefSeq" id="WP_212813608.1">
    <property type="nucleotide sequence ID" value="NZ_AP024329.1"/>
</dbReference>
<dbReference type="Pfam" id="PF13650">
    <property type="entry name" value="Asp_protease_2"/>
    <property type="match status" value="1"/>
</dbReference>
<evidence type="ECO:0000313" key="2">
    <source>
        <dbReference type="EMBL" id="BCQ32974.1"/>
    </source>
</evidence>
<dbReference type="EMBL" id="AP024329">
    <property type="protein sequence ID" value="BCQ32974.1"/>
    <property type="molecule type" value="Genomic_DNA"/>
</dbReference>
<keyword evidence="1" id="KW-0732">Signal</keyword>
<dbReference type="SUPFAM" id="SSF50630">
    <property type="entry name" value="Acid proteases"/>
    <property type="match status" value="1"/>
</dbReference>
<name>A0ABM7MV56_ERWRD</name>
<feature type="chain" id="PRO_5047354858" description="Aspartyl protease" evidence="1">
    <location>
        <begin position="24"/>
        <end position="393"/>
    </location>
</feature>
<accession>A0ABM7MV56</accession>
<reference evidence="2 3" key="1">
    <citation type="submission" date="2021-01" db="EMBL/GenBank/DDBJ databases">
        <title>Complete genome sequence of Erwinia rhapontici MAFF 311153.</title>
        <authorList>
            <person name="Morohoshi T."/>
            <person name="Someya N."/>
        </authorList>
    </citation>
    <scope>NUCLEOTIDE SEQUENCE [LARGE SCALE GENOMIC DNA]</scope>
    <source>
        <strain evidence="2 3">MAFF 311153</strain>
    </source>
</reference>
<evidence type="ECO:0008006" key="4">
    <source>
        <dbReference type="Google" id="ProtNLM"/>
    </source>
</evidence>
<dbReference type="Proteomes" id="UP000677515">
    <property type="component" value="Chromosome"/>
</dbReference>
<dbReference type="Gene3D" id="2.40.70.10">
    <property type="entry name" value="Acid Proteases"/>
    <property type="match status" value="1"/>
</dbReference>
<keyword evidence="3" id="KW-1185">Reference proteome</keyword>
<dbReference type="InterPro" id="IPR036034">
    <property type="entry name" value="PDZ_sf"/>
</dbReference>
<proteinExistence type="predicted"/>
<dbReference type="InterPro" id="IPR021109">
    <property type="entry name" value="Peptidase_aspartic_dom_sf"/>
</dbReference>
<protein>
    <recommendedName>
        <fullName evidence="4">Aspartyl protease</fullName>
    </recommendedName>
</protein>
<sequence length="393" mass="43195">MKYSALTIIFSAALLSGSLSALADRIPVSAPQAVLTSPVRPDVLIVPVAISGKQYHFLLDTGISTLVIDNALASELTHRLPVDQVSALQRAILAAGLQTPGGPLPADALLLWQPMALAIGDRVLPASAPWLGMDLSAFTQVTGVKIDGILGQDIFRQFAWQVDNQQGQLSVWQQAPGTLDYPVCVPYRDAYDSGPELLLDYHNRPVHMRVDTGVYYSYIGDELIKASRERPESAVLTGINQPVLGLTGQAVSVGYSLTGLSFNQMPLGKLLVRENKQGAYGLGMNFLARFDSYLFMPKKMLFCYREQHFTRDEPEPQRILSVRYYAHRIEFFSHSPTALARFGLQNGDVLVEVNGSKVLPEGLHQLRIALADTPAGQLVLKIERRGKMKTIRI</sequence>